<protein>
    <submittedName>
        <fullName evidence="2">Uncharacterized protein</fullName>
    </submittedName>
</protein>
<sequence length="61" mass="7266">MILTEENLRTYSLVIGITIGIIEIILKKIFKNDKHTEFLNKIYKFTRICYFIILLILFGSR</sequence>
<reference evidence="2" key="1">
    <citation type="submission" date="2019-08" db="EMBL/GenBank/DDBJ databases">
        <authorList>
            <person name="Kucharzyk K."/>
            <person name="Murdoch R.W."/>
            <person name="Higgins S."/>
            <person name="Loffler F."/>
        </authorList>
    </citation>
    <scope>NUCLEOTIDE SEQUENCE</scope>
</reference>
<evidence type="ECO:0000256" key="1">
    <source>
        <dbReference type="SAM" id="Phobius"/>
    </source>
</evidence>
<feature type="transmembrane region" description="Helical" evidence="1">
    <location>
        <begin position="42"/>
        <end position="60"/>
    </location>
</feature>
<gene>
    <name evidence="2" type="ORF">SDC9_89238</name>
</gene>
<name>A0A644ZP05_9ZZZZ</name>
<keyword evidence="1" id="KW-0472">Membrane</keyword>
<evidence type="ECO:0000313" key="2">
    <source>
        <dbReference type="EMBL" id="MPM42572.1"/>
    </source>
</evidence>
<keyword evidence="1" id="KW-0812">Transmembrane</keyword>
<accession>A0A644ZP05</accession>
<feature type="transmembrane region" description="Helical" evidence="1">
    <location>
        <begin position="12"/>
        <end position="30"/>
    </location>
</feature>
<proteinExistence type="predicted"/>
<organism evidence="2">
    <name type="scientific">bioreactor metagenome</name>
    <dbReference type="NCBI Taxonomy" id="1076179"/>
    <lineage>
        <taxon>unclassified sequences</taxon>
        <taxon>metagenomes</taxon>
        <taxon>ecological metagenomes</taxon>
    </lineage>
</organism>
<dbReference type="EMBL" id="VSSQ01009777">
    <property type="protein sequence ID" value="MPM42572.1"/>
    <property type="molecule type" value="Genomic_DNA"/>
</dbReference>
<keyword evidence="1" id="KW-1133">Transmembrane helix</keyword>
<dbReference type="AlphaFoldDB" id="A0A644ZP05"/>
<comment type="caution">
    <text evidence="2">The sequence shown here is derived from an EMBL/GenBank/DDBJ whole genome shotgun (WGS) entry which is preliminary data.</text>
</comment>